<dbReference type="AlphaFoldDB" id="A0A917MRV3"/>
<gene>
    <name evidence="1" type="ORF">GCM10011379_08200</name>
</gene>
<protein>
    <submittedName>
        <fullName evidence="1">Uncharacterized protein</fullName>
    </submittedName>
</protein>
<comment type="caution">
    <text evidence="1">The sequence shown here is derived from an EMBL/GenBank/DDBJ whole genome shotgun (WGS) entry which is preliminary data.</text>
</comment>
<dbReference type="EMBL" id="BMIB01000001">
    <property type="protein sequence ID" value="GGH60393.1"/>
    <property type="molecule type" value="Genomic_DNA"/>
</dbReference>
<reference evidence="1" key="2">
    <citation type="submission" date="2020-09" db="EMBL/GenBank/DDBJ databases">
        <authorList>
            <person name="Sun Q."/>
            <person name="Zhou Y."/>
        </authorList>
    </citation>
    <scope>NUCLEOTIDE SEQUENCE</scope>
    <source>
        <strain evidence="1">CGMCC 1.15290</strain>
    </source>
</reference>
<evidence type="ECO:0000313" key="1">
    <source>
        <dbReference type="EMBL" id="GGH60393.1"/>
    </source>
</evidence>
<keyword evidence="2" id="KW-1185">Reference proteome</keyword>
<reference evidence="1" key="1">
    <citation type="journal article" date="2014" name="Int. J. Syst. Evol. Microbiol.">
        <title>Complete genome sequence of Corynebacterium casei LMG S-19264T (=DSM 44701T), isolated from a smear-ripened cheese.</title>
        <authorList>
            <consortium name="US DOE Joint Genome Institute (JGI-PGF)"/>
            <person name="Walter F."/>
            <person name="Albersmeier A."/>
            <person name="Kalinowski J."/>
            <person name="Ruckert C."/>
        </authorList>
    </citation>
    <scope>NUCLEOTIDE SEQUENCE</scope>
    <source>
        <strain evidence="1">CGMCC 1.15290</strain>
    </source>
</reference>
<dbReference type="Proteomes" id="UP000627292">
    <property type="component" value="Unassembled WGS sequence"/>
</dbReference>
<organism evidence="1 2">
    <name type="scientific">Filimonas zeae</name>
    <dbReference type="NCBI Taxonomy" id="1737353"/>
    <lineage>
        <taxon>Bacteria</taxon>
        <taxon>Pseudomonadati</taxon>
        <taxon>Bacteroidota</taxon>
        <taxon>Chitinophagia</taxon>
        <taxon>Chitinophagales</taxon>
        <taxon>Chitinophagaceae</taxon>
        <taxon>Filimonas</taxon>
    </lineage>
</organism>
<proteinExistence type="predicted"/>
<evidence type="ECO:0000313" key="2">
    <source>
        <dbReference type="Proteomes" id="UP000627292"/>
    </source>
</evidence>
<sequence>MGVNQGYAESLVLREASSHRLYLETASDGGIQTPFFTFKKKGMWFAQGVEPLNMIRRLKE</sequence>
<name>A0A917MRV3_9BACT</name>
<accession>A0A917MRV3</accession>